<evidence type="ECO:0000256" key="4">
    <source>
        <dbReference type="ARBA" id="ARBA00025764"/>
    </source>
</evidence>
<proteinExistence type="inferred from homology"/>
<keyword evidence="1" id="KW-0547">Nucleotide-binding</keyword>
<sequence>MFSRGKCIFCQIIEGTAPSVTLFKSDNIVVFKSRGEATKHHYLVCPIEHINDARSLVPDQLTLVEEMYKVGKQLMIDNGEDLNETRFGFHWPPFHSISHLHLHVLCPIGGLSFYNRLIYKPNSMWFVSPEYVIERLKKSSSICERT</sequence>
<evidence type="ECO:0000256" key="9">
    <source>
        <dbReference type="PROSITE-ProRule" id="PRU00464"/>
    </source>
</evidence>
<evidence type="ECO:0000259" key="10">
    <source>
        <dbReference type="PROSITE" id="PS51084"/>
    </source>
</evidence>
<evidence type="ECO:0000256" key="1">
    <source>
        <dbReference type="ARBA" id="ARBA00022741"/>
    </source>
</evidence>
<dbReference type="PANTHER" id="PTHR12486">
    <property type="entry name" value="APRATAXIN-RELATED"/>
    <property type="match status" value="1"/>
</dbReference>
<accession>A0A6M2DNV7</accession>
<dbReference type="InterPro" id="IPR011146">
    <property type="entry name" value="HIT-like"/>
</dbReference>
<feature type="short sequence motif" description="Histidine triad motif" evidence="8 9">
    <location>
        <begin position="99"/>
        <end position="103"/>
    </location>
</feature>
<evidence type="ECO:0000256" key="5">
    <source>
        <dbReference type="ARBA" id="ARBA00039802"/>
    </source>
</evidence>
<evidence type="ECO:0000256" key="2">
    <source>
        <dbReference type="ARBA" id="ARBA00022801"/>
    </source>
</evidence>
<reference evidence="11" key="1">
    <citation type="submission" date="2020-03" db="EMBL/GenBank/DDBJ databases">
        <title>Transcriptomic Profiling of the Digestive Tract of the Rat Flea, Xenopsylla cheopis, Following Blood Feeding and Infection with Yersinia pestis.</title>
        <authorList>
            <person name="Bland D.M."/>
            <person name="Martens C.A."/>
            <person name="Virtaneva K."/>
            <person name="Kanakabandi K."/>
            <person name="Long D."/>
            <person name="Rosenke R."/>
            <person name="Saturday G.A."/>
            <person name="Hoyt F.H."/>
            <person name="Bruno D.P."/>
            <person name="Ribeiro J.M.C."/>
            <person name="Hinnebusch J."/>
        </authorList>
    </citation>
    <scope>NUCLEOTIDE SEQUENCE</scope>
</reference>
<keyword evidence="2" id="KW-0378">Hydrolase</keyword>
<evidence type="ECO:0000256" key="8">
    <source>
        <dbReference type="PIRSR" id="PIRSR601310-3"/>
    </source>
</evidence>
<dbReference type="PANTHER" id="PTHR12486:SF5">
    <property type="entry name" value="ADENOSINE 5'-MONOPHOSPHORAMIDASE HINT3"/>
    <property type="match status" value="1"/>
</dbReference>
<dbReference type="InterPro" id="IPR036265">
    <property type="entry name" value="HIT-like_sf"/>
</dbReference>
<dbReference type="Pfam" id="PF11969">
    <property type="entry name" value="DcpS_C"/>
    <property type="match status" value="1"/>
</dbReference>
<feature type="domain" description="HIT" evidence="10">
    <location>
        <begin position="8"/>
        <end position="114"/>
    </location>
</feature>
<dbReference type="InterPro" id="IPR001310">
    <property type="entry name" value="Histidine_triad_HIT"/>
</dbReference>
<protein>
    <recommendedName>
        <fullName evidence="5">Adenosine 5'-monophosphoramidase HINT3</fullName>
    </recommendedName>
    <alternativeName>
        <fullName evidence="6">Histidine triad nucleotide-binding protein 3</fullName>
    </alternativeName>
</protein>
<dbReference type="PROSITE" id="PS51084">
    <property type="entry name" value="HIT_2"/>
    <property type="match status" value="1"/>
</dbReference>
<dbReference type="Gene3D" id="3.30.428.10">
    <property type="entry name" value="HIT-like"/>
    <property type="match status" value="1"/>
</dbReference>
<comment type="catalytic activity">
    <reaction evidence="3">
        <text>adenosine 5'-phosphoramidate + H2O = NH4(+) + AMP</text>
        <dbReference type="Rhea" id="RHEA:67916"/>
        <dbReference type="ChEBI" id="CHEBI:15377"/>
        <dbReference type="ChEBI" id="CHEBI:28938"/>
        <dbReference type="ChEBI" id="CHEBI:57890"/>
        <dbReference type="ChEBI" id="CHEBI:456215"/>
    </reaction>
</comment>
<evidence type="ECO:0000256" key="3">
    <source>
        <dbReference type="ARBA" id="ARBA00024472"/>
    </source>
</evidence>
<dbReference type="AlphaFoldDB" id="A0A6M2DNV7"/>
<name>A0A6M2DNV7_XENCH</name>
<feature type="active site" description="Tele-AMP-histidine intermediate" evidence="7">
    <location>
        <position position="101"/>
    </location>
</feature>
<dbReference type="GO" id="GO:0016787">
    <property type="term" value="F:hydrolase activity"/>
    <property type="evidence" value="ECO:0007669"/>
    <property type="project" value="UniProtKB-KW"/>
</dbReference>
<evidence type="ECO:0000313" key="11">
    <source>
        <dbReference type="EMBL" id="NOV47534.1"/>
    </source>
</evidence>
<organism evidence="11">
    <name type="scientific">Xenopsylla cheopis</name>
    <name type="common">Oriental rat flea</name>
    <name type="synonym">Pulex cheopis</name>
    <dbReference type="NCBI Taxonomy" id="163159"/>
    <lineage>
        <taxon>Eukaryota</taxon>
        <taxon>Metazoa</taxon>
        <taxon>Ecdysozoa</taxon>
        <taxon>Arthropoda</taxon>
        <taxon>Hexapoda</taxon>
        <taxon>Insecta</taxon>
        <taxon>Pterygota</taxon>
        <taxon>Neoptera</taxon>
        <taxon>Endopterygota</taxon>
        <taxon>Siphonaptera</taxon>
        <taxon>Pulicidae</taxon>
        <taxon>Xenopsyllinae</taxon>
        <taxon>Xenopsylla</taxon>
    </lineage>
</organism>
<evidence type="ECO:0000256" key="6">
    <source>
        <dbReference type="ARBA" id="ARBA00042361"/>
    </source>
</evidence>
<dbReference type="EMBL" id="GIIL01003808">
    <property type="protein sequence ID" value="NOV47534.1"/>
    <property type="molecule type" value="Transcribed_RNA"/>
</dbReference>
<comment type="similarity">
    <text evidence="4">Belongs to the HINT family.</text>
</comment>
<dbReference type="SUPFAM" id="SSF54197">
    <property type="entry name" value="HIT-like"/>
    <property type="match status" value="1"/>
</dbReference>
<evidence type="ECO:0000256" key="7">
    <source>
        <dbReference type="PIRSR" id="PIRSR601310-1"/>
    </source>
</evidence>
<dbReference type="PRINTS" id="PR00332">
    <property type="entry name" value="HISTRIAD"/>
</dbReference>
<dbReference type="GO" id="GO:0000166">
    <property type="term" value="F:nucleotide binding"/>
    <property type="evidence" value="ECO:0007669"/>
    <property type="project" value="UniProtKB-KW"/>
</dbReference>